<sequence length="112" mass="12702">MSLPSCASLAAQKVALRYAITKVRPSQLPVAYFAANLLGSRSDNSWTWPSIGRFNSTVAAAQPVRDIRLYEDAFRRSVENPEDFWAAAAEHLVWEKKWTKVLDDSNSPFTRW</sequence>
<comment type="caution">
    <text evidence="2">The sequence shown here is derived from an EMBL/GenBank/DDBJ whole genome shotgun (WGS) entry which is preliminary data.</text>
</comment>
<evidence type="ECO:0000313" key="3">
    <source>
        <dbReference type="Proteomes" id="UP001209878"/>
    </source>
</evidence>
<dbReference type="InterPro" id="IPR042099">
    <property type="entry name" value="ANL_N_sf"/>
</dbReference>
<gene>
    <name evidence="2" type="ORF">NP493_94g02047</name>
</gene>
<dbReference type="InterPro" id="IPR032387">
    <property type="entry name" value="ACAS_N"/>
</dbReference>
<dbReference type="EMBL" id="JAODUO010000094">
    <property type="protein sequence ID" value="KAK2189901.1"/>
    <property type="molecule type" value="Genomic_DNA"/>
</dbReference>
<dbReference type="Proteomes" id="UP001209878">
    <property type="component" value="Unassembled WGS sequence"/>
</dbReference>
<evidence type="ECO:0000313" key="2">
    <source>
        <dbReference type="EMBL" id="KAK2189901.1"/>
    </source>
</evidence>
<dbReference type="Pfam" id="PF16177">
    <property type="entry name" value="ACAS_N"/>
    <property type="match status" value="1"/>
</dbReference>
<proteinExistence type="predicted"/>
<reference evidence="2" key="1">
    <citation type="journal article" date="2023" name="Mol. Biol. Evol.">
        <title>Third-Generation Sequencing Reveals the Adaptive Role of the Epigenome in Three Deep-Sea Polychaetes.</title>
        <authorList>
            <person name="Perez M."/>
            <person name="Aroh O."/>
            <person name="Sun Y."/>
            <person name="Lan Y."/>
            <person name="Juniper S.K."/>
            <person name="Young C.R."/>
            <person name="Angers B."/>
            <person name="Qian P.Y."/>
        </authorList>
    </citation>
    <scope>NUCLEOTIDE SEQUENCE</scope>
    <source>
        <strain evidence="2">R07B-5</strain>
    </source>
</reference>
<accession>A0AAD9P810</accession>
<protein>
    <recommendedName>
        <fullName evidence="1">Acetyl-coenzyme A synthetase N-terminal domain-containing protein</fullName>
    </recommendedName>
</protein>
<evidence type="ECO:0000259" key="1">
    <source>
        <dbReference type="Pfam" id="PF16177"/>
    </source>
</evidence>
<name>A0AAD9P810_RIDPI</name>
<keyword evidence="3" id="KW-1185">Reference proteome</keyword>
<dbReference type="AlphaFoldDB" id="A0AAD9P810"/>
<dbReference type="Gene3D" id="3.40.50.12780">
    <property type="entry name" value="N-terminal domain of ligase-like"/>
    <property type="match status" value="1"/>
</dbReference>
<organism evidence="2 3">
    <name type="scientific">Ridgeia piscesae</name>
    <name type="common">Tubeworm</name>
    <dbReference type="NCBI Taxonomy" id="27915"/>
    <lineage>
        <taxon>Eukaryota</taxon>
        <taxon>Metazoa</taxon>
        <taxon>Spiralia</taxon>
        <taxon>Lophotrochozoa</taxon>
        <taxon>Annelida</taxon>
        <taxon>Polychaeta</taxon>
        <taxon>Sedentaria</taxon>
        <taxon>Canalipalpata</taxon>
        <taxon>Sabellida</taxon>
        <taxon>Siboglinidae</taxon>
        <taxon>Ridgeia</taxon>
    </lineage>
</organism>
<feature type="domain" description="Acetyl-coenzyme A synthetase N-terminal" evidence="1">
    <location>
        <begin position="70"/>
        <end position="112"/>
    </location>
</feature>